<keyword evidence="1" id="KW-0732">Signal</keyword>
<dbReference type="InterPro" id="IPR013783">
    <property type="entry name" value="Ig-like_fold"/>
</dbReference>
<gene>
    <name evidence="3" type="ORF">GJ699_28900</name>
</gene>
<keyword evidence="4" id="KW-1185">Reference proteome</keyword>
<dbReference type="Pfam" id="PF13205">
    <property type="entry name" value="Big_5"/>
    <property type="match status" value="1"/>
</dbReference>
<evidence type="ECO:0000313" key="3">
    <source>
        <dbReference type="EMBL" id="MRW94016.1"/>
    </source>
</evidence>
<comment type="caution">
    <text evidence="3">The sequence shown here is derived from an EMBL/GenBank/DDBJ whole genome shotgun (WGS) entry which is preliminary data.</text>
</comment>
<name>A0A6I2LB85_9BURK</name>
<accession>A0A6I2LB85</accession>
<feature type="domain" description="SbsA Ig-like" evidence="2">
    <location>
        <begin position="371"/>
        <end position="479"/>
    </location>
</feature>
<dbReference type="RefSeq" id="WP_154382886.1">
    <property type="nucleotide sequence ID" value="NZ_WKJK01000021.1"/>
</dbReference>
<organism evidence="3 4">
    <name type="scientific">Duganella guangzhouensis</name>
    <dbReference type="NCBI Taxonomy" id="2666084"/>
    <lineage>
        <taxon>Bacteria</taxon>
        <taxon>Pseudomonadati</taxon>
        <taxon>Pseudomonadota</taxon>
        <taxon>Betaproteobacteria</taxon>
        <taxon>Burkholderiales</taxon>
        <taxon>Oxalobacteraceae</taxon>
        <taxon>Telluria group</taxon>
        <taxon>Duganella</taxon>
    </lineage>
</organism>
<evidence type="ECO:0000313" key="4">
    <source>
        <dbReference type="Proteomes" id="UP000433309"/>
    </source>
</evidence>
<dbReference type="Proteomes" id="UP000433309">
    <property type="component" value="Unassembled WGS sequence"/>
</dbReference>
<dbReference type="Gene3D" id="2.60.40.10">
    <property type="entry name" value="Immunoglobulins"/>
    <property type="match status" value="2"/>
</dbReference>
<sequence>MTSPTLVSVTATSATTITLHFDSVVSAGDGNIVISDGHSQSYVGVGGLTTRIIGANDTRTIDDDSSALTYSGQDIVIHLDSALASGVTYSITMDAGTVLANGSGDANARIGSTTLYIFTASGNASTVATPGAAVDSTIHFTDTGVSDTDYITSAQEQTVSGTYTGTLSSGDFIQVSLDNGASWYKATISGNTWSYSGEINLDNLVSSDSGGQQGALLARVSNTAGGSSTTVSQDYVYSYAKPAPSLSGRALSLASGSDSGSSGSDGITNNASAVTLNVAGLHGLHAGDTIQIVDTSNSSVVVGSYVIQTGDLYYGSGDYLSVGYYNGNERSTIDIALSTTLSDGNHTLAARIVDTAGDVGDASSTTLVTADTTAPVISTSSPMEGAIGIEYFLYSLIFTFNEDIVIADGTQLTITDAHNPDNQQVLTLSSSDVSGRTLTAHLDTVLTTGTSYTVHGAIISDVAGNVGITGDTPMLHFTTQDIYNPFPMPDAPTLSFVDTAPASDTDSNSTLHNDGISNNNVISVGGLTSDVWYYRTSANGDWIQGSGDSFTLLDGAYAMDQIQVQQIGQYGFTSEIGSINQQLTIDTSAPTAYATGIRNAFSAGAGSISGALYDSTSLDNEVVEITFDHGATWVKATTTYVNSDYSTWSLSGIASQLGDNYGVRLVDLAGNVSSYATLGNSNPQYFLANDGVTFSYASANDIVVFGGTGHDVITVGNHSAVHSGDTGDTGDTVVTGDDADITVGDGSTVTTGSGSSVTTGNGSNSVVAIDNANITTGSGDDIIILNTSKGSSVHAGSGSDTLILANTDTVSLSELGNYSGIDQFYFNSGGANELTIGSSDSVKAFSDTGYLRITARDAGSTVHLDGSVWALTFIGSDYSVYRDALGAGNAILLINGNVTVDIPARPTMSFVDTAPASAASNSALHSDHITSNNFISVGDTDGHTWYYRIGGSGDWIQGSGDGFTLQDGVYAAGTIQVKQTVGDISSDITTLLQELTIDTSAPTAYTAGIAGYFSPRANSISGVVYNSGSLASEVVEVSFDHGSTWAQAPTSAITDSVAKWTMSGLSYAQTTSYEVRLVDLAGNISTSSGDTTSQYYLGSGGVNFSAGDNATVFGGNGFDQIVMGRHATVYGGSAGDAGDYVTADIFANIYVGDGSYVLASAWSKVVTGNGGNTVVTFDYSSVITGSGNDLIALTYSYSYGTTSVDAGKGSDTLRLDSDFHGTLADIGTITGVEQLAFGSDTPSSVFINDSASVVDFAGGNTLTITSASSYSFVVLDQTIWRLTSSDSDKYIYHDGLGNGSVELIIATNIEVTGQSTPISG</sequence>
<protein>
    <recommendedName>
        <fullName evidence="2">SbsA Ig-like domain-containing protein</fullName>
    </recommendedName>
</protein>
<dbReference type="Gene3D" id="2.160.20.160">
    <property type="match status" value="1"/>
</dbReference>
<dbReference type="InterPro" id="IPR032812">
    <property type="entry name" value="SbsA_Ig"/>
</dbReference>
<evidence type="ECO:0000259" key="2">
    <source>
        <dbReference type="Pfam" id="PF13205"/>
    </source>
</evidence>
<evidence type="ECO:0000256" key="1">
    <source>
        <dbReference type="ARBA" id="ARBA00022729"/>
    </source>
</evidence>
<reference evidence="3 4" key="1">
    <citation type="submission" date="2019-11" db="EMBL/GenBank/DDBJ databases">
        <title>Novel species isolated from a subtropical stream in China.</title>
        <authorList>
            <person name="Lu H."/>
        </authorList>
    </citation>
    <scope>NUCLEOTIDE SEQUENCE [LARGE SCALE GENOMIC DNA]</scope>
    <source>
        <strain evidence="3 4">FT80W</strain>
    </source>
</reference>
<dbReference type="EMBL" id="WKJK01000021">
    <property type="protein sequence ID" value="MRW94016.1"/>
    <property type="molecule type" value="Genomic_DNA"/>
</dbReference>
<proteinExistence type="predicted"/>